<dbReference type="Proteomes" id="UP000700596">
    <property type="component" value="Unassembled WGS sequence"/>
</dbReference>
<feature type="signal peptide" evidence="1">
    <location>
        <begin position="1"/>
        <end position="22"/>
    </location>
</feature>
<reference evidence="2" key="1">
    <citation type="journal article" date="2021" name="Nat. Commun.">
        <title>Genetic determinants of endophytism in the Arabidopsis root mycobiome.</title>
        <authorList>
            <person name="Mesny F."/>
            <person name="Miyauchi S."/>
            <person name="Thiergart T."/>
            <person name="Pickel B."/>
            <person name="Atanasova L."/>
            <person name="Karlsson M."/>
            <person name="Huettel B."/>
            <person name="Barry K.W."/>
            <person name="Haridas S."/>
            <person name="Chen C."/>
            <person name="Bauer D."/>
            <person name="Andreopoulos W."/>
            <person name="Pangilinan J."/>
            <person name="LaButti K."/>
            <person name="Riley R."/>
            <person name="Lipzen A."/>
            <person name="Clum A."/>
            <person name="Drula E."/>
            <person name="Henrissat B."/>
            <person name="Kohler A."/>
            <person name="Grigoriev I.V."/>
            <person name="Martin F.M."/>
            <person name="Hacquard S."/>
        </authorList>
    </citation>
    <scope>NUCLEOTIDE SEQUENCE</scope>
    <source>
        <strain evidence="2">MPI-CAGE-CH-0243</strain>
    </source>
</reference>
<keyword evidence="1" id="KW-0732">Signal</keyword>
<name>A0A9P9IED3_9PLEO</name>
<comment type="caution">
    <text evidence="2">The sequence shown here is derived from an EMBL/GenBank/DDBJ whole genome shotgun (WGS) entry which is preliminary data.</text>
</comment>
<evidence type="ECO:0008006" key="4">
    <source>
        <dbReference type="Google" id="ProtNLM"/>
    </source>
</evidence>
<sequence>MQITALFTVYTLLISLPYLALAGTSCSKGDCGYVRNESPWELRVTKVENAHSDINGKAPSKTPHKCAFDNWNPIYPRAQTVWCYQISVPSGSSSGARNGEDDVDGLTFADRDWYFNGNKKTKGRWQKIWDGTKVRCYKNGKNEARCVDGVSCSEKYC</sequence>
<accession>A0A9P9IED3</accession>
<evidence type="ECO:0000256" key="1">
    <source>
        <dbReference type="SAM" id="SignalP"/>
    </source>
</evidence>
<evidence type="ECO:0000313" key="2">
    <source>
        <dbReference type="EMBL" id="KAH7117676.1"/>
    </source>
</evidence>
<dbReference type="OrthoDB" id="3792974at2759"/>
<dbReference type="EMBL" id="JAGMWT010000013">
    <property type="protein sequence ID" value="KAH7117676.1"/>
    <property type="molecule type" value="Genomic_DNA"/>
</dbReference>
<keyword evidence="3" id="KW-1185">Reference proteome</keyword>
<gene>
    <name evidence="2" type="ORF">B0J11DRAFT_617527</name>
</gene>
<dbReference type="AlphaFoldDB" id="A0A9P9IED3"/>
<feature type="chain" id="PRO_5040249017" description="Secreted protein" evidence="1">
    <location>
        <begin position="23"/>
        <end position="157"/>
    </location>
</feature>
<proteinExistence type="predicted"/>
<evidence type="ECO:0000313" key="3">
    <source>
        <dbReference type="Proteomes" id="UP000700596"/>
    </source>
</evidence>
<organism evidence="2 3">
    <name type="scientific">Dendryphion nanum</name>
    <dbReference type="NCBI Taxonomy" id="256645"/>
    <lineage>
        <taxon>Eukaryota</taxon>
        <taxon>Fungi</taxon>
        <taxon>Dikarya</taxon>
        <taxon>Ascomycota</taxon>
        <taxon>Pezizomycotina</taxon>
        <taxon>Dothideomycetes</taxon>
        <taxon>Pleosporomycetidae</taxon>
        <taxon>Pleosporales</taxon>
        <taxon>Torulaceae</taxon>
        <taxon>Dendryphion</taxon>
    </lineage>
</organism>
<protein>
    <recommendedName>
        <fullName evidence="4">Secreted protein</fullName>
    </recommendedName>
</protein>